<evidence type="ECO:0000313" key="2">
    <source>
        <dbReference type="EMBL" id="BAD07701.1"/>
    </source>
</evidence>
<evidence type="ECO:0000313" key="3">
    <source>
        <dbReference type="EMBL" id="BAD07901.1"/>
    </source>
</evidence>
<sequence length="136" mass="13693">MEGSGQLDPKRGRPPPSSLEGGSRRATPGSTPLGGSHVGLGAAQPQAGRGQPPQHPGLDPPRGEPREFEGGLLPLVGRGQPPRHPGLDPPRGEPRGFGGGPTPSWEGAVAATPGLDPPRGEPRGFEGGLLPLAGRG</sequence>
<dbReference type="EMBL" id="AP004118">
    <property type="protein sequence ID" value="BAD07701.1"/>
    <property type="molecule type" value="Genomic_DNA"/>
</dbReference>
<name>Q6Z898_ORYSJ</name>
<organism evidence="3 4">
    <name type="scientific">Oryza sativa subsp. japonica</name>
    <name type="common">Rice</name>
    <dbReference type="NCBI Taxonomy" id="39947"/>
    <lineage>
        <taxon>Eukaryota</taxon>
        <taxon>Viridiplantae</taxon>
        <taxon>Streptophyta</taxon>
        <taxon>Embryophyta</taxon>
        <taxon>Tracheophyta</taxon>
        <taxon>Spermatophyta</taxon>
        <taxon>Magnoliopsida</taxon>
        <taxon>Liliopsida</taxon>
        <taxon>Poales</taxon>
        <taxon>Poaceae</taxon>
        <taxon>BOP clade</taxon>
        <taxon>Oryzoideae</taxon>
        <taxon>Oryzeae</taxon>
        <taxon>Oryzinae</taxon>
        <taxon>Oryza</taxon>
        <taxon>Oryza sativa</taxon>
    </lineage>
</organism>
<reference evidence="3" key="2">
    <citation type="submission" date="2002-02" db="EMBL/GenBank/DDBJ databases">
        <title>Oryza sativa nipponbare(GA3) genomic DNA, chromosome 2, PAC clone:P0017H11.</title>
        <authorList>
            <person name="Sasaki T."/>
            <person name="Matsumoto T."/>
            <person name="Yamamoto K."/>
        </authorList>
    </citation>
    <scope>NUCLEOTIDE SEQUENCE</scope>
</reference>
<reference evidence="4" key="4">
    <citation type="journal article" date="2008" name="Nucleic Acids Res.">
        <title>The rice annotation project database (RAP-DB): 2008 update.</title>
        <authorList>
            <consortium name="The rice annotation project (RAP)"/>
        </authorList>
    </citation>
    <scope>GENOME REANNOTATION</scope>
    <source>
        <strain evidence="4">cv. Nipponbare</strain>
    </source>
</reference>
<reference evidence="2" key="1">
    <citation type="submission" date="2001-08" db="EMBL/GenBank/DDBJ databases">
        <title>Oryza sativa nipponbare(GA3) genomic DNA, chromosome 2, BAC clone:OJ1148_D05.</title>
        <authorList>
            <person name="Sasaki T."/>
            <person name="Matsumoto T."/>
            <person name="Yamamoto K."/>
        </authorList>
    </citation>
    <scope>NUCLEOTIDE SEQUENCE</scope>
</reference>
<protein>
    <submittedName>
        <fullName evidence="3">Uncharacterized protein</fullName>
    </submittedName>
</protein>
<evidence type="ECO:0000313" key="4">
    <source>
        <dbReference type="Proteomes" id="UP000000763"/>
    </source>
</evidence>
<evidence type="ECO:0000256" key="1">
    <source>
        <dbReference type="SAM" id="MobiDB-lite"/>
    </source>
</evidence>
<feature type="compositionally biased region" description="Low complexity" evidence="1">
    <location>
        <begin position="41"/>
        <end position="52"/>
    </location>
</feature>
<proteinExistence type="predicted"/>
<dbReference type="AlphaFoldDB" id="Q6Z898"/>
<dbReference type="Proteomes" id="UP000000763">
    <property type="component" value="Chromosome 2"/>
</dbReference>
<accession>Q6Z898</accession>
<dbReference type="EMBL" id="AP004786">
    <property type="protein sequence ID" value="BAD07901.1"/>
    <property type="molecule type" value="Genomic_DNA"/>
</dbReference>
<feature type="region of interest" description="Disordered" evidence="1">
    <location>
        <begin position="1"/>
        <end position="136"/>
    </location>
</feature>
<reference evidence="4" key="3">
    <citation type="journal article" date="2005" name="Nature">
        <title>The map-based sequence of the rice genome.</title>
        <authorList>
            <consortium name="International rice genome sequencing project (IRGSP)"/>
            <person name="Matsumoto T."/>
            <person name="Wu J."/>
            <person name="Kanamori H."/>
            <person name="Katayose Y."/>
            <person name="Fujisawa M."/>
            <person name="Namiki N."/>
            <person name="Mizuno H."/>
            <person name="Yamamoto K."/>
            <person name="Antonio B.A."/>
            <person name="Baba T."/>
            <person name="Sakata K."/>
            <person name="Nagamura Y."/>
            <person name="Aoki H."/>
            <person name="Arikawa K."/>
            <person name="Arita K."/>
            <person name="Bito T."/>
            <person name="Chiden Y."/>
            <person name="Fujitsuka N."/>
            <person name="Fukunaka R."/>
            <person name="Hamada M."/>
            <person name="Harada C."/>
            <person name="Hayashi A."/>
            <person name="Hijishita S."/>
            <person name="Honda M."/>
            <person name="Hosokawa S."/>
            <person name="Ichikawa Y."/>
            <person name="Idonuma A."/>
            <person name="Iijima M."/>
            <person name="Ikeda M."/>
            <person name="Ikeno M."/>
            <person name="Ito K."/>
            <person name="Ito S."/>
            <person name="Ito T."/>
            <person name="Ito Y."/>
            <person name="Ito Y."/>
            <person name="Iwabuchi A."/>
            <person name="Kamiya K."/>
            <person name="Karasawa W."/>
            <person name="Kurita K."/>
            <person name="Katagiri S."/>
            <person name="Kikuta A."/>
            <person name="Kobayashi H."/>
            <person name="Kobayashi N."/>
            <person name="Machita K."/>
            <person name="Maehara T."/>
            <person name="Masukawa M."/>
            <person name="Mizubayashi T."/>
            <person name="Mukai Y."/>
            <person name="Nagasaki H."/>
            <person name="Nagata Y."/>
            <person name="Naito S."/>
            <person name="Nakashima M."/>
            <person name="Nakama Y."/>
            <person name="Nakamichi Y."/>
            <person name="Nakamura M."/>
            <person name="Meguro A."/>
            <person name="Negishi M."/>
            <person name="Ohta I."/>
            <person name="Ohta T."/>
            <person name="Okamoto M."/>
            <person name="Ono N."/>
            <person name="Saji S."/>
            <person name="Sakaguchi M."/>
            <person name="Sakai K."/>
            <person name="Shibata M."/>
            <person name="Shimokawa T."/>
            <person name="Song J."/>
            <person name="Takazaki Y."/>
            <person name="Terasawa K."/>
            <person name="Tsugane M."/>
            <person name="Tsuji K."/>
            <person name="Ueda S."/>
            <person name="Waki K."/>
            <person name="Yamagata H."/>
            <person name="Yamamoto M."/>
            <person name="Yamamoto S."/>
            <person name="Yamane H."/>
            <person name="Yoshiki S."/>
            <person name="Yoshihara R."/>
            <person name="Yukawa K."/>
            <person name="Zhong H."/>
            <person name="Yano M."/>
            <person name="Yuan Q."/>
            <person name="Ouyang S."/>
            <person name="Liu J."/>
            <person name="Jones K.M."/>
            <person name="Gansberger K."/>
            <person name="Moffat K."/>
            <person name="Hill J."/>
            <person name="Bera J."/>
            <person name="Fadrosh D."/>
            <person name="Jin S."/>
            <person name="Johri S."/>
            <person name="Kim M."/>
            <person name="Overton L."/>
            <person name="Reardon M."/>
            <person name="Tsitrin T."/>
            <person name="Vuong H."/>
            <person name="Weaver B."/>
            <person name="Ciecko A."/>
            <person name="Tallon L."/>
            <person name="Jackson J."/>
            <person name="Pai G."/>
            <person name="Aken S.V."/>
            <person name="Utterback T."/>
            <person name="Reidmuller S."/>
            <person name="Feldblyum T."/>
            <person name="Hsiao J."/>
            <person name="Zismann V."/>
            <person name="Iobst S."/>
            <person name="de Vazeille A.R."/>
            <person name="Buell C.R."/>
            <person name="Ying K."/>
            <person name="Li Y."/>
            <person name="Lu T."/>
            <person name="Huang Y."/>
            <person name="Zhao Q."/>
            <person name="Feng Q."/>
            <person name="Zhang L."/>
            <person name="Zhu J."/>
            <person name="Weng Q."/>
            <person name="Mu J."/>
            <person name="Lu Y."/>
            <person name="Fan D."/>
            <person name="Liu Y."/>
            <person name="Guan J."/>
            <person name="Zhang Y."/>
            <person name="Yu S."/>
            <person name="Liu X."/>
            <person name="Zhang Y."/>
            <person name="Hong G."/>
            <person name="Han B."/>
            <person name="Choisne N."/>
            <person name="Demange N."/>
            <person name="Orjeda G."/>
            <person name="Samain S."/>
            <person name="Cattolico L."/>
            <person name="Pelletier E."/>
            <person name="Couloux A."/>
            <person name="Segurens B."/>
            <person name="Wincker P."/>
            <person name="D'Hont A."/>
            <person name="Scarpelli C."/>
            <person name="Weissenbach J."/>
            <person name="Salanoubat M."/>
            <person name="Quetier F."/>
            <person name="Yu Y."/>
            <person name="Kim H.R."/>
            <person name="Rambo T."/>
            <person name="Currie J."/>
            <person name="Collura K."/>
            <person name="Luo M."/>
            <person name="Yang T."/>
            <person name="Ammiraju J.S.S."/>
            <person name="Engler F."/>
            <person name="Soderlund C."/>
            <person name="Wing R.A."/>
            <person name="Palmer L.E."/>
            <person name="de la Bastide M."/>
            <person name="Spiegel L."/>
            <person name="Nascimento L."/>
            <person name="Zutavern T."/>
            <person name="O'Shaughnessy A."/>
            <person name="Dike S."/>
            <person name="Dedhia N."/>
            <person name="Preston R."/>
            <person name="Balija V."/>
            <person name="McCombie W.R."/>
            <person name="Chow T."/>
            <person name="Chen H."/>
            <person name="Chung M."/>
            <person name="Chen C."/>
            <person name="Shaw J."/>
            <person name="Wu H."/>
            <person name="Hsiao K."/>
            <person name="Chao Y."/>
            <person name="Chu M."/>
            <person name="Cheng C."/>
            <person name="Hour A."/>
            <person name="Lee P."/>
            <person name="Lin S."/>
            <person name="Lin Y."/>
            <person name="Liou J."/>
            <person name="Liu S."/>
            <person name="Hsing Y."/>
            <person name="Raghuvanshi S."/>
            <person name="Mohanty A."/>
            <person name="Bharti A.K."/>
            <person name="Gaur A."/>
            <person name="Gupta V."/>
            <person name="Kumar D."/>
            <person name="Ravi V."/>
            <person name="Vij S."/>
            <person name="Kapur A."/>
            <person name="Khurana P."/>
            <person name="Khurana P."/>
            <person name="Khurana J.P."/>
            <person name="Tyagi A.K."/>
            <person name="Gaikwad K."/>
            <person name="Singh A."/>
            <person name="Dalal V."/>
            <person name="Srivastava S."/>
            <person name="Dixit A."/>
            <person name="Pal A.K."/>
            <person name="Ghazi I.A."/>
            <person name="Yadav M."/>
            <person name="Pandit A."/>
            <person name="Bhargava A."/>
            <person name="Sureshbabu K."/>
            <person name="Batra K."/>
            <person name="Sharma T.R."/>
            <person name="Mohapatra T."/>
            <person name="Singh N.K."/>
            <person name="Messing J."/>
            <person name="Nelson A.B."/>
            <person name="Fuks G."/>
            <person name="Kavchok S."/>
            <person name="Keizer G."/>
            <person name="Linton E."/>
            <person name="Llaca V."/>
            <person name="Song R."/>
            <person name="Tanyolac B."/>
            <person name="Young S."/>
            <person name="Ho-Il K."/>
            <person name="Hahn J.H."/>
            <person name="Sangsakoo G."/>
            <person name="Vanavichit A."/>
            <person name="de Mattos Luiz.A.T."/>
            <person name="Zimmer P.D."/>
            <person name="Malone G."/>
            <person name="Dellagostin O."/>
            <person name="de Oliveira A.C."/>
            <person name="Bevan M."/>
            <person name="Bancroft I."/>
            <person name="Minx P."/>
            <person name="Cordum H."/>
            <person name="Wilson R."/>
            <person name="Cheng Z."/>
            <person name="Jin W."/>
            <person name="Jiang J."/>
            <person name="Leong S.A."/>
            <person name="Iwama H."/>
            <person name="Gojobori T."/>
            <person name="Itoh T."/>
            <person name="Niimura Y."/>
            <person name="Fujii Y."/>
            <person name="Habara T."/>
            <person name="Sakai H."/>
            <person name="Sato Y."/>
            <person name="Wilson G."/>
            <person name="Kumar K."/>
            <person name="McCouch S."/>
            <person name="Juretic N."/>
            <person name="Hoen D."/>
            <person name="Wright S."/>
            <person name="Bruskiewich R."/>
            <person name="Bureau T."/>
            <person name="Miyao A."/>
            <person name="Hirochika H."/>
            <person name="Nishikawa T."/>
            <person name="Kadowaki K."/>
            <person name="Sugiura M."/>
            <person name="Burr B."/>
            <person name="Sasaki T."/>
        </authorList>
    </citation>
    <scope>NUCLEOTIDE SEQUENCE [LARGE SCALE GENOMIC DNA]</scope>
    <source>
        <strain evidence="4">cv. Nipponbare</strain>
    </source>
</reference>
<gene>
    <name evidence="2" type="ORF">OJ1148_D05.26</name>
    <name evidence="3" type="ORF">P0017H11.14</name>
</gene>